<evidence type="ECO:0000256" key="2">
    <source>
        <dbReference type="ARBA" id="ARBA00022448"/>
    </source>
</evidence>
<dbReference type="Pfam" id="PF01566">
    <property type="entry name" value="Nramp"/>
    <property type="match status" value="1"/>
</dbReference>
<evidence type="ECO:0000313" key="8">
    <source>
        <dbReference type="Proteomes" id="UP000281431"/>
    </source>
</evidence>
<gene>
    <name evidence="7" type="ORF">EA472_03480</name>
</gene>
<feature type="transmembrane region" description="Helical" evidence="6">
    <location>
        <begin position="158"/>
        <end position="179"/>
    </location>
</feature>
<evidence type="ECO:0000256" key="1">
    <source>
        <dbReference type="ARBA" id="ARBA00004141"/>
    </source>
</evidence>
<proteinExistence type="predicted"/>
<evidence type="ECO:0000256" key="6">
    <source>
        <dbReference type="SAM" id="Phobius"/>
    </source>
</evidence>
<evidence type="ECO:0000256" key="3">
    <source>
        <dbReference type="ARBA" id="ARBA00022692"/>
    </source>
</evidence>
<keyword evidence="4 6" id="KW-1133">Transmembrane helix</keyword>
<organism evidence="7 8">
    <name type="scientific">Natrarchaeobius chitinivorans</name>
    <dbReference type="NCBI Taxonomy" id="1679083"/>
    <lineage>
        <taxon>Archaea</taxon>
        <taxon>Methanobacteriati</taxon>
        <taxon>Methanobacteriota</taxon>
        <taxon>Stenosarchaea group</taxon>
        <taxon>Halobacteria</taxon>
        <taxon>Halobacteriales</taxon>
        <taxon>Natrialbaceae</taxon>
        <taxon>Natrarchaeobius</taxon>
    </lineage>
</organism>
<dbReference type="OrthoDB" id="327373at2157"/>
<dbReference type="PANTHER" id="PTHR11706">
    <property type="entry name" value="SOLUTE CARRIER PROTEIN FAMILY 11 MEMBER"/>
    <property type="match status" value="1"/>
</dbReference>
<dbReference type="PANTHER" id="PTHR11706:SF33">
    <property type="entry name" value="NATURAL RESISTANCE-ASSOCIATED MACROPHAGE PROTEIN 2"/>
    <property type="match status" value="1"/>
</dbReference>
<evidence type="ECO:0000313" key="7">
    <source>
        <dbReference type="EMBL" id="RQH02376.1"/>
    </source>
</evidence>
<feature type="transmembrane region" description="Helical" evidence="6">
    <location>
        <begin position="285"/>
        <end position="308"/>
    </location>
</feature>
<dbReference type="InterPro" id="IPR001046">
    <property type="entry name" value="NRAMP_fam"/>
</dbReference>
<feature type="transmembrane region" description="Helical" evidence="6">
    <location>
        <begin position="57"/>
        <end position="80"/>
    </location>
</feature>
<keyword evidence="3 6" id="KW-0812">Transmembrane</keyword>
<accession>A0A3N6PSA2</accession>
<keyword evidence="5 6" id="KW-0472">Membrane</keyword>
<keyword evidence="2" id="KW-0813">Transport</keyword>
<dbReference type="NCBIfam" id="NF037982">
    <property type="entry name" value="Nramp_1"/>
    <property type="match status" value="1"/>
</dbReference>
<evidence type="ECO:0000256" key="4">
    <source>
        <dbReference type="ARBA" id="ARBA00022989"/>
    </source>
</evidence>
<dbReference type="GO" id="GO:0015086">
    <property type="term" value="F:cadmium ion transmembrane transporter activity"/>
    <property type="evidence" value="ECO:0007669"/>
    <property type="project" value="TreeGrafter"/>
</dbReference>
<reference evidence="7 8" key="1">
    <citation type="submission" date="2018-10" db="EMBL/GenBank/DDBJ databases">
        <title>Natrarchaeobius chitinivorans gen. nov., sp. nov., and Natrarchaeobius haloalkaliphilus sp. nov., alkaliphilic, chitin-utilizing haloarchaea from hypersaline alkaline lakes.</title>
        <authorList>
            <person name="Sorokin D.Y."/>
            <person name="Elcheninov A.G."/>
            <person name="Kostrikina N.A."/>
            <person name="Bale N.J."/>
            <person name="Sinninghe Damste J.S."/>
            <person name="Khijniak T.V."/>
            <person name="Kublanov I.V."/>
            <person name="Toshchakov S.V."/>
        </authorList>
    </citation>
    <scope>NUCLEOTIDE SEQUENCE [LARGE SCALE GENOMIC DNA]</scope>
    <source>
        <strain evidence="7 8">AArcht7</strain>
    </source>
</reference>
<dbReference type="GO" id="GO:0005384">
    <property type="term" value="F:manganese ion transmembrane transporter activity"/>
    <property type="evidence" value="ECO:0007669"/>
    <property type="project" value="TreeGrafter"/>
</dbReference>
<feature type="transmembrane region" description="Helical" evidence="6">
    <location>
        <begin position="242"/>
        <end position="265"/>
    </location>
</feature>
<feature type="transmembrane region" description="Helical" evidence="6">
    <location>
        <begin position="329"/>
        <end position="349"/>
    </location>
</feature>
<sequence>MAQGDATSSIEDIRWPSLGSAVRRIGPAFVLGAVALGPGSLVLSSITGALYGYQLLWLLVFSGVFMIVFMEIASRFGIVTDEPIWTIVEHKYGRIAAVVGGIFAILTSLGYETGNVIAIGLGMEAIVGGSPLIWGTAGAVAAIALITLQDLYDKLEKLIFALIFVMIVGFFGTLAITGFSPGEASTGLVPSFPDQQAVFLGMAMMATYFSLYAAIYQTYLVKEKGYTTDDIGQSIFDSAVGITLMGIMLIAIMITGAVVLNPAGVVPESAVDMAVQLEPLVGTNASLLFGLGLFAAAFSSIVVNALIGSTMFVDGLGYETGMDSKPVKLVAITLVVVAWLFAFVPSLLGENPIDTLILAQAVSIVGLPYFGAVILILSNDRDVMGGFANTRVRNALALIGYLASLAIAVYYATSFL</sequence>
<feature type="transmembrane region" description="Helical" evidence="6">
    <location>
        <begin position="92"/>
        <end position="111"/>
    </location>
</feature>
<dbReference type="AlphaFoldDB" id="A0A3N6PSA2"/>
<keyword evidence="8" id="KW-1185">Reference proteome</keyword>
<feature type="transmembrane region" description="Helical" evidence="6">
    <location>
        <begin position="395"/>
        <end position="413"/>
    </location>
</feature>
<evidence type="ECO:0000256" key="5">
    <source>
        <dbReference type="ARBA" id="ARBA00023136"/>
    </source>
</evidence>
<feature type="transmembrane region" description="Helical" evidence="6">
    <location>
        <begin position="199"/>
        <end position="221"/>
    </location>
</feature>
<dbReference type="GO" id="GO:0034755">
    <property type="term" value="P:iron ion transmembrane transport"/>
    <property type="evidence" value="ECO:0007669"/>
    <property type="project" value="TreeGrafter"/>
</dbReference>
<feature type="transmembrane region" description="Helical" evidence="6">
    <location>
        <begin position="117"/>
        <end position="146"/>
    </location>
</feature>
<dbReference type="EMBL" id="REFZ01000002">
    <property type="protein sequence ID" value="RQH02376.1"/>
    <property type="molecule type" value="Genomic_DNA"/>
</dbReference>
<dbReference type="Proteomes" id="UP000281431">
    <property type="component" value="Unassembled WGS sequence"/>
</dbReference>
<feature type="transmembrane region" description="Helical" evidence="6">
    <location>
        <begin position="355"/>
        <end position="375"/>
    </location>
</feature>
<comment type="caution">
    <text evidence="7">The sequence shown here is derived from an EMBL/GenBank/DDBJ whole genome shotgun (WGS) entry which is preliminary data.</text>
</comment>
<protein>
    <submittedName>
        <fullName evidence="7">Divalent metal cation transporter</fullName>
    </submittedName>
</protein>
<dbReference type="GO" id="GO:0005886">
    <property type="term" value="C:plasma membrane"/>
    <property type="evidence" value="ECO:0007669"/>
    <property type="project" value="TreeGrafter"/>
</dbReference>
<comment type="subcellular location">
    <subcellularLocation>
        <location evidence="1">Membrane</location>
        <topology evidence="1">Multi-pass membrane protein</topology>
    </subcellularLocation>
</comment>
<feature type="transmembrane region" description="Helical" evidence="6">
    <location>
        <begin position="28"/>
        <end position="51"/>
    </location>
</feature>
<name>A0A3N6PSA2_NATCH</name>